<accession>A0A2S0KC56</accession>
<sequence>MTHTDETTARVAGFVRERGGTTSVTAFLTTTVVTVLVTRVYLQATGYPQIGGGSLHIAHALYGGALMVAALVAQWLFLGFRVRNFSIAVGGIGFGLFIDEVGKFVTKSNDYFFHPAADIIYVTVVAVIGAGNAVRLIRRPTPHEALSNAADIAARGVARGLSQRRRQDAENLLRRALDGGADPAVVRTVGVLVRSCPAATDRGAEVRAALSELVPPAVRSPFWVTFLGWLLVATSLATCLTSAVDLPWRPSELLFHAVSDRHLQTISNTTYIVLGGAVFLTAGAGMIGRAHARRRRLHWEWPLRALQTAIVVFTLVGGLVDFAQFGFAALASIAVGLITLAAVNSELTRLRRCESPEERADRILM</sequence>
<feature type="transmembrane region" description="Helical" evidence="1">
    <location>
        <begin position="111"/>
        <end position="134"/>
    </location>
</feature>
<organism evidence="2 3">
    <name type="scientific">Gordonia iterans</name>
    <dbReference type="NCBI Taxonomy" id="1004901"/>
    <lineage>
        <taxon>Bacteria</taxon>
        <taxon>Bacillati</taxon>
        <taxon>Actinomycetota</taxon>
        <taxon>Actinomycetes</taxon>
        <taxon>Mycobacteriales</taxon>
        <taxon>Gordoniaceae</taxon>
        <taxon>Gordonia</taxon>
    </lineage>
</organism>
<evidence type="ECO:0000313" key="3">
    <source>
        <dbReference type="Proteomes" id="UP000239814"/>
    </source>
</evidence>
<feature type="transmembrane region" description="Helical" evidence="1">
    <location>
        <begin position="54"/>
        <end position="78"/>
    </location>
</feature>
<dbReference type="Proteomes" id="UP000239814">
    <property type="component" value="Chromosome"/>
</dbReference>
<feature type="transmembrane region" description="Helical" evidence="1">
    <location>
        <begin position="85"/>
        <end position="105"/>
    </location>
</feature>
<evidence type="ECO:0000256" key="1">
    <source>
        <dbReference type="SAM" id="Phobius"/>
    </source>
</evidence>
<feature type="transmembrane region" description="Helical" evidence="1">
    <location>
        <begin position="222"/>
        <end position="244"/>
    </location>
</feature>
<evidence type="ECO:0000313" key="2">
    <source>
        <dbReference type="EMBL" id="AVL99258.1"/>
    </source>
</evidence>
<keyword evidence="1" id="KW-0812">Transmembrane</keyword>
<feature type="transmembrane region" description="Helical" evidence="1">
    <location>
        <begin position="301"/>
        <end position="319"/>
    </location>
</feature>
<feature type="transmembrane region" description="Helical" evidence="1">
    <location>
        <begin position="325"/>
        <end position="343"/>
    </location>
</feature>
<dbReference type="AlphaFoldDB" id="A0A2S0KC56"/>
<dbReference type="OrthoDB" id="161151at2"/>
<name>A0A2S0KC56_9ACTN</name>
<gene>
    <name evidence="2" type="ORF">C6V83_02035</name>
</gene>
<keyword evidence="1" id="KW-1133">Transmembrane helix</keyword>
<feature type="transmembrane region" description="Helical" evidence="1">
    <location>
        <begin position="24"/>
        <end position="42"/>
    </location>
</feature>
<keyword evidence="3" id="KW-1185">Reference proteome</keyword>
<dbReference type="RefSeq" id="WP_105940993.1">
    <property type="nucleotide sequence ID" value="NZ_CP027433.1"/>
</dbReference>
<dbReference type="EMBL" id="CP027433">
    <property type="protein sequence ID" value="AVL99258.1"/>
    <property type="molecule type" value="Genomic_DNA"/>
</dbReference>
<dbReference type="KEGG" id="git:C6V83_02035"/>
<protein>
    <submittedName>
        <fullName evidence="2">Uncharacterized protein</fullName>
    </submittedName>
</protein>
<keyword evidence="1" id="KW-0472">Membrane</keyword>
<proteinExistence type="predicted"/>
<feature type="transmembrane region" description="Helical" evidence="1">
    <location>
        <begin position="271"/>
        <end position="289"/>
    </location>
</feature>
<reference evidence="2 3" key="1">
    <citation type="submission" date="2018-03" db="EMBL/GenBank/DDBJ databases">
        <title>Characteristics and genome of n-alkane degrading marine bacteria Gordonia iterans isolated from crude oil contaminated in Tae-an, South Korea.</title>
        <authorList>
            <person name="Lee S.-S."/>
            <person name="Kim H."/>
        </authorList>
    </citation>
    <scope>NUCLEOTIDE SEQUENCE [LARGE SCALE GENOMIC DNA]</scope>
    <source>
        <strain evidence="2 3">Co17</strain>
    </source>
</reference>